<reference evidence="1" key="1">
    <citation type="journal article" date="2019" name="bioRxiv">
        <title>The Genome of the Zebra Mussel, Dreissena polymorpha: A Resource for Invasive Species Research.</title>
        <authorList>
            <person name="McCartney M.A."/>
            <person name="Auch B."/>
            <person name="Kono T."/>
            <person name="Mallez S."/>
            <person name="Zhang Y."/>
            <person name="Obille A."/>
            <person name="Becker A."/>
            <person name="Abrahante J.E."/>
            <person name="Garbe J."/>
            <person name="Badalamenti J.P."/>
            <person name="Herman A."/>
            <person name="Mangelson H."/>
            <person name="Liachko I."/>
            <person name="Sullivan S."/>
            <person name="Sone E.D."/>
            <person name="Koren S."/>
            <person name="Silverstein K.A.T."/>
            <person name="Beckman K.B."/>
            <person name="Gohl D.M."/>
        </authorList>
    </citation>
    <scope>NUCLEOTIDE SEQUENCE</scope>
    <source>
        <strain evidence="1">Duluth1</strain>
        <tissue evidence="1">Whole animal</tissue>
    </source>
</reference>
<reference evidence="1" key="2">
    <citation type="submission" date="2020-11" db="EMBL/GenBank/DDBJ databases">
        <authorList>
            <person name="McCartney M.A."/>
            <person name="Auch B."/>
            <person name="Kono T."/>
            <person name="Mallez S."/>
            <person name="Becker A."/>
            <person name="Gohl D.M."/>
            <person name="Silverstein K.A.T."/>
            <person name="Koren S."/>
            <person name="Bechman K.B."/>
            <person name="Herman A."/>
            <person name="Abrahante J.E."/>
            <person name="Garbe J."/>
        </authorList>
    </citation>
    <scope>NUCLEOTIDE SEQUENCE</scope>
    <source>
        <strain evidence="1">Duluth1</strain>
        <tissue evidence="1">Whole animal</tissue>
    </source>
</reference>
<name>A0A9D4GHL2_DREPO</name>
<gene>
    <name evidence="1" type="ORF">DPMN_118543</name>
</gene>
<dbReference type="AlphaFoldDB" id="A0A9D4GHL2"/>
<evidence type="ECO:0000313" key="1">
    <source>
        <dbReference type="EMBL" id="KAH3817017.1"/>
    </source>
</evidence>
<dbReference type="Proteomes" id="UP000828390">
    <property type="component" value="Unassembled WGS sequence"/>
</dbReference>
<protein>
    <submittedName>
        <fullName evidence="1">Uncharacterized protein</fullName>
    </submittedName>
</protein>
<proteinExistence type="predicted"/>
<keyword evidence="2" id="KW-1185">Reference proteome</keyword>
<dbReference type="EMBL" id="JAIWYP010000005">
    <property type="protein sequence ID" value="KAH3817017.1"/>
    <property type="molecule type" value="Genomic_DNA"/>
</dbReference>
<comment type="caution">
    <text evidence="1">The sequence shown here is derived from an EMBL/GenBank/DDBJ whole genome shotgun (WGS) entry which is preliminary data.</text>
</comment>
<accession>A0A9D4GHL2</accession>
<organism evidence="1 2">
    <name type="scientific">Dreissena polymorpha</name>
    <name type="common">Zebra mussel</name>
    <name type="synonym">Mytilus polymorpha</name>
    <dbReference type="NCBI Taxonomy" id="45954"/>
    <lineage>
        <taxon>Eukaryota</taxon>
        <taxon>Metazoa</taxon>
        <taxon>Spiralia</taxon>
        <taxon>Lophotrochozoa</taxon>
        <taxon>Mollusca</taxon>
        <taxon>Bivalvia</taxon>
        <taxon>Autobranchia</taxon>
        <taxon>Heteroconchia</taxon>
        <taxon>Euheterodonta</taxon>
        <taxon>Imparidentia</taxon>
        <taxon>Neoheterodontei</taxon>
        <taxon>Myida</taxon>
        <taxon>Dreissenoidea</taxon>
        <taxon>Dreissenidae</taxon>
        <taxon>Dreissena</taxon>
    </lineage>
</organism>
<evidence type="ECO:0000313" key="2">
    <source>
        <dbReference type="Proteomes" id="UP000828390"/>
    </source>
</evidence>
<sequence>MSKYGGLRGYEHYYKRVQKMRNQPNKYKVLWDLNNAPCCIGTPIFIDKTPEN</sequence>